<comment type="subcellular location">
    <subcellularLocation>
        <location evidence="1">Membrane</location>
        <topology evidence="1">Multi-pass membrane protein</topology>
    </subcellularLocation>
</comment>
<evidence type="ECO:0000256" key="3">
    <source>
        <dbReference type="ARBA" id="ARBA00022692"/>
    </source>
</evidence>
<name>D5VQE6_METIM</name>
<dbReference type="OrthoDB" id="28948at2157"/>
<dbReference type="InterPro" id="IPR002794">
    <property type="entry name" value="DUF92_TMEM19"/>
</dbReference>
<evidence type="ECO:0000256" key="5">
    <source>
        <dbReference type="ARBA" id="ARBA00023136"/>
    </source>
</evidence>
<dbReference type="eggNOG" id="arCOG02245">
    <property type="taxonomic scope" value="Archaea"/>
</dbReference>
<keyword evidence="5 6" id="KW-0472">Membrane</keyword>
<evidence type="ECO:0000313" key="8">
    <source>
        <dbReference type="Proteomes" id="UP000002061"/>
    </source>
</evidence>
<dbReference type="PANTHER" id="PTHR13353:SF5">
    <property type="entry name" value="TRANSMEMBRANE PROTEIN 19"/>
    <property type="match status" value="1"/>
</dbReference>
<feature type="transmembrane region" description="Helical" evidence="6">
    <location>
        <begin position="210"/>
        <end position="227"/>
    </location>
</feature>
<accession>D5VQE6</accession>
<dbReference type="GO" id="GO:0016020">
    <property type="term" value="C:membrane"/>
    <property type="evidence" value="ECO:0007669"/>
    <property type="project" value="UniProtKB-SubCell"/>
</dbReference>
<reference evidence="7" key="1">
    <citation type="submission" date="2010-04" db="EMBL/GenBank/DDBJ databases">
        <title>Complete sequence of Methanocaldococcus infernus ME.</title>
        <authorList>
            <consortium name="US DOE Joint Genome Institute"/>
            <person name="Lucas S."/>
            <person name="Copeland A."/>
            <person name="Lapidus A."/>
            <person name="Cheng J.-F."/>
            <person name="Bruce D."/>
            <person name="Goodwin L."/>
            <person name="Pitluck S."/>
            <person name="Munk A.C."/>
            <person name="Detter J.C."/>
            <person name="Han C."/>
            <person name="Tapia R."/>
            <person name="Land M."/>
            <person name="Hauser L."/>
            <person name="Kyrpides N."/>
            <person name="Mikhailova N."/>
            <person name="Sieprawska-Lupa M."/>
            <person name="Whitman W.B."/>
            <person name="Woyke T."/>
        </authorList>
    </citation>
    <scope>NUCLEOTIDE SEQUENCE [LARGE SCALE GENOMIC DNA]</scope>
    <source>
        <strain evidence="7">ME</strain>
    </source>
</reference>
<evidence type="ECO:0000256" key="2">
    <source>
        <dbReference type="ARBA" id="ARBA00009012"/>
    </source>
</evidence>
<keyword evidence="4 6" id="KW-1133">Transmembrane helix</keyword>
<organism evidence="7 8">
    <name type="scientific">Methanocaldococcus infernus (strain DSM 11812 / JCM 15783 / ME)</name>
    <dbReference type="NCBI Taxonomy" id="573063"/>
    <lineage>
        <taxon>Archaea</taxon>
        <taxon>Methanobacteriati</taxon>
        <taxon>Methanobacteriota</taxon>
        <taxon>Methanomada group</taxon>
        <taxon>Methanococci</taxon>
        <taxon>Methanococcales</taxon>
        <taxon>Methanocaldococcaceae</taxon>
        <taxon>Methanocaldococcus</taxon>
    </lineage>
</organism>
<dbReference type="Proteomes" id="UP000002061">
    <property type="component" value="Chromosome"/>
</dbReference>
<feature type="transmembrane region" description="Helical" evidence="6">
    <location>
        <begin position="82"/>
        <end position="104"/>
    </location>
</feature>
<feature type="transmembrane region" description="Helical" evidence="6">
    <location>
        <begin position="176"/>
        <end position="198"/>
    </location>
</feature>
<dbReference type="AlphaFoldDB" id="D5VQE6"/>
<dbReference type="HOGENOM" id="CLU_036918_2_2_2"/>
<dbReference type="NCBIfam" id="TIGR00297">
    <property type="entry name" value="TIGR00297 family protein"/>
    <property type="match status" value="1"/>
</dbReference>
<feature type="transmembrane region" description="Helical" evidence="6">
    <location>
        <begin position="38"/>
        <end position="61"/>
    </location>
</feature>
<dbReference type="PANTHER" id="PTHR13353">
    <property type="entry name" value="TRANSMEMBRANE PROTEIN 19"/>
    <property type="match status" value="1"/>
</dbReference>
<gene>
    <name evidence="7" type="ordered locus">Metin_0127</name>
</gene>
<dbReference type="RefSeq" id="WP_013099545.1">
    <property type="nucleotide sequence ID" value="NC_014122.1"/>
</dbReference>
<evidence type="ECO:0000313" key="7">
    <source>
        <dbReference type="EMBL" id="ADG12799.1"/>
    </source>
</evidence>
<evidence type="ECO:0000256" key="6">
    <source>
        <dbReference type="SAM" id="Phobius"/>
    </source>
</evidence>
<sequence>MKLIISIIIILILAFLIKRSKALDNKGVIGASIMGFTLLYFCGVKYFILLLSFFILGSLVSKIGLKEKRKYKLEETQRSLKNVLANGLIPFIFALLSILSPIFLPAFTGSLSTAASDTFSSEIGVLSKEKPILITTLKPVEKGEDGAVSKLGLLAGFLGSLSIGIFSYILFNDFKLLISTAVSGFLGNLFDSILGALFERRGLIDNEITNLLATLFGGLIGILIYVIL</sequence>
<comment type="similarity">
    <text evidence="2">Belongs to the TMEM19 family.</text>
</comment>
<evidence type="ECO:0000256" key="4">
    <source>
        <dbReference type="ARBA" id="ARBA00022989"/>
    </source>
</evidence>
<dbReference type="STRING" id="573063.Metin_0127"/>
<dbReference type="GeneID" id="9131126"/>
<protein>
    <recommendedName>
        <fullName evidence="9">TIGR00297 family protein</fullName>
    </recommendedName>
</protein>
<feature type="transmembrane region" description="Helical" evidence="6">
    <location>
        <begin position="151"/>
        <end position="171"/>
    </location>
</feature>
<proteinExistence type="inferred from homology"/>
<keyword evidence="8" id="KW-1185">Reference proteome</keyword>
<evidence type="ECO:0000256" key="1">
    <source>
        <dbReference type="ARBA" id="ARBA00004141"/>
    </source>
</evidence>
<dbReference type="EMBL" id="CP002009">
    <property type="protein sequence ID" value="ADG12799.1"/>
    <property type="molecule type" value="Genomic_DNA"/>
</dbReference>
<dbReference type="Pfam" id="PF01940">
    <property type="entry name" value="DUF92"/>
    <property type="match status" value="1"/>
</dbReference>
<keyword evidence="3 6" id="KW-0812">Transmembrane</keyword>
<evidence type="ECO:0008006" key="9">
    <source>
        <dbReference type="Google" id="ProtNLM"/>
    </source>
</evidence>
<dbReference type="KEGG" id="mif:Metin_0127"/>